<reference evidence="10 11" key="1">
    <citation type="journal article" date="2008" name="Nature">
        <title>The genome of the choanoflagellate Monosiga brevicollis and the origin of metazoans.</title>
        <authorList>
            <consortium name="JGI Sequencing"/>
            <person name="King N."/>
            <person name="Westbrook M.J."/>
            <person name="Young S.L."/>
            <person name="Kuo A."/>
            <person name="Abedin M."/>
            <person name="Chapman J."/>
            <person name="Fairclough S."/>
            <person name="Hellsten U."/>
            <person name="Isogai Y."/>
            <person name="Letunic I."/>
            <person name="Marr M."/>
            <person name="Pincus D."/>
            <person name="Putnam N."/>
            <person name="Rokas A."/>
            <person name="Wright K.J."/>
            <person name="Zuzow R."/>
            <person name="Dirks W."/>
            <person name="Good M."/>
            <person name="Goodstein D."/>
            <person name="Lemons D."/>
            <person name="Li W."/>
            <person name="Lyons J.B."/>
            <person name="Morris A."/>
            <person name="Nichols S."/>
            <person name="Richter D.J."/>
            <person name="Salamov A."/>
            <person name="Bork P."/>
            <person name="Lim W.A."/>
            <person name="Manning G."/>
            <person name="Miller W.T."/>
            <person name="McGinnis W."/>
            <person name="Shapiro H."/>
            <person name="Tjian R."/>
            <person name="Grigoriev I.V."/>
            <person name="Rokhsar D."/>
        </authorList>
    </citation>
    <scope>NUCLEOTIDE SEQUENCE [LARGE SCALE GENOMIC DNA]</scope>
    <source>
        <strain evidence="11">MX1 / ATCC 50154</strain>
    </source>
</reference>
<evidence type="ECO:0000256" key="1">
    <source>
        <dbReference type="ARBA" id="ARBA00001913"/>
    </source>
</evidence>
<comment type="similarity">
    <text evidence="2">Belongs to the sulfatase family.</text>
</comment>
<dbReference type="Gene3D" id="3.40.720.10">
    <property type="entry name" value="Alkaline Phosphatase, subunit A"/>
    <property type="match status" value="1"/>
</dbReference>
<dbReference type="STRING" id="81824.A9V957"/>
<dbReference type="KEGG" id="mbr:MONBRDRAFT_28775"/>
<dbReference type="PANTHER" id="PTHR42693">
    <property type="entry name" value="ARYLSULFATASE FAMILY MEMBER"/>
    <property type="match status" value="1"/>
</dbReference>
<dbReference type="InterPro" id="IPR017850">
    <property type="entry name" value="Alkaline_phosphatase_core_sf"/>
</dbReference>
<dbReference type="InParanoid" id="A9V957"/>
<protein>
    <recommendedName>
        <fullName evidence="9">Sulfatase N-terminal domain-containing protein</fullName>
    </recommendedName>
</protein>
<dbReference type="eggNOG" id="KOG3867">
    <property type="taxonomic scope" value="Eukaryota"/>
</dbReference>
<dbReference type="FunFam" id="3.40.720.10:FF:000023">
    <property type="entry name" value="Arylsulfatase A"/>
    <property type="match status" value="1"/>
</dbReference>
<dbReference type="Pfam" id="PF14707">
    <property type="entry name" value="Sulfatase_C"/>
    <property type="match status" value="1"/>
</dbReference>
<evidence type="ECO:0000256" key="7">
    <source>
        <dbReference type="ARBA" id="ARBA00023180"/>
    </source>
</evidence>
<keyword evidence="6" id="KW-0106">Calcium</keyword>
<comment type="cofactor">
    <cofactor evidence="1">
        <name>Ca(2+)</name>
        <dbReference type="ChEBI" id="CHEBI:29108"/>
    </cofactor>
</comment>
<evidence type="ECO:0000259" key="9">
    <source>
        <dbReference type="Pfam" id="PF00884"/>
    </source>
</evidence>
<dbReference type="Pfam" id="PF00884">
    <property type="entry name" value="Sulfatase"/>
    <property type="match status" value="1"/>
</dbReference>
<gene>
    <name evidence="10" type="ORF">MONBRDRAFT_28775</name>
</gene>
<dbReference type="PANTHER" id="PTHR42693:SF42">
    <property type="entry name" value="ARYLSULFATASE G"/>
    <property type="match status" value="1"/>
</dbReference>
<dbReference type="SUPFAM" id="SSF53649">
    <property type="entry name" value="Alkaline phosphatase-like"/>
    <property type="match status" value="1"/>
</dbReference>
<name>A9V957_MONBE</name>
<feature type="signal peptide" evidence="8">
    <location>
        <begin position="1"/>
        <end position="19"/>
    </location>
</feature>
<dbReference type="GO" id="GO:0004065">
    <property type="term" value="F:arylsulfatase activity"/>
    <property type="evidence" value="ECO:0000318"/>
    <property type="project" value="GO_Central"/>
</dbReference>
<dbReference type="GeneID" id="5894460"/>
<feature type="chain" id="PRO_5002742850" description="Sulfatase N-terminal domain-containing protein" evidence="8">
    <location>
        <begin position="20"/>
        <end position="572"/>
    </location>
</feature>
<dbReference type="InterPro" id="IPR024607">
    <property type="entry name" value="Sulfatase_CS"/>
</dbReference>
<dbReference type="InterPro" id="IPR050738">
    <property type="entry name" value="Sulfatase"/>
</dbReference>
<dbReference type="AlphaFoldDB" id="A9V957"/>
<dbReference type="RefSeq" id="XP_001749263.1">
    <property type="nucleotide sequence ID" value="XM_001749211.1"/>
</dbReference>
<evidence type="ECO:0000313" key="10">
    <source>
        <dbReference type="EMBL" id="EDQ86069.1"/>
    </source>
</evidence>
<evidence type="ECO:0000256" key="2">
    <source>
        <dbReference type="ARBA" id="ARBA00008779"/>
    </source>
</evidence>
<evidence type="ECO:0000256" key="4">
    <source>
        <dbReference type="ARBA" id="ARBA00022729"/>
    </source>
</evidence>
<dbReference type="InterPro" id="IPR000917">
    <property type="entry name" value="Sulfatase_N"/>
</dbReference>
<keyword evidence="7" id="KW-0325">Glycoprotein</keyword>
<feature type="domain" description="Sulfatase N-terminal" evidence="9">
    <location>
        <begin position="52"/>
        <end position="413"/>
    </location>
</feature>
<organism evidence="10 11">
    <name type="scientific">Monosiga brevicollis</name>
    <name type="common">Choanoflagellate</name>
    <dbReference type="NCBI Taxonomy" id="81824"/>
    <lineage>
        <taxon>Eukaryota</taxon>
        <taxon>Choanoflagellata</taxon>
        <taxon>Craspedida</taxon>
        <taxon>Salpingoecidae</taxon>
        <taxon>Monosiga</taxon>
    </lineage>
</organism>
<dbReference type="OMA" id="FSMMADC"/>
<dbReference type="PROSITE" id="PS00523">
    <property type="entry name" value="SULFATASE_1"/>
    <property type="match status" value="1"/>
</dbReference>
<dbReference type="FunCoup" id="A9V957">
    <property type="interactions" value="93"/>
</dbReference>
<keyword evidence="11" id="KW-1185">Reference proteome</keyword>
<evidence type="ECO:0000256" key="3">
    <source>
        <dbReference type="ARBA" id="ARBA00022723"/>
    </source>
</evidence>
<evidence type="ECO:0000256" key="8">
    <source>
        <dbReference type="SAM" id="SignalP"/>
    </source>
</evidence>
<keyword evidence="5" id="KW-0378">Hydrolase</keyword>
<keyword evidence="3" id="KW-0479">Metal-binding</keyword>
<sequence>MSSLLWILAALVVVGLGRAEEGSPAASTDGERLLQSIGFKPLQSNALTGSRPNIVVLFVDDFGIGDVGIYNSKYNDTPNMDSLARRGMRFTDFHAMPLCGPSRATLLTGRLGLRNGITGNFSPLSLYGLPLNETTIAEVLQGDYLTAMAGKYHLGIQPDYNPVRRGFDRFLGLATSHDYGCTNTAFQAQPQVECPNYKFDTCSAYGNSHADPSSCHIGPNNPWKESVPLFGNYSIVEQPVNLWNLTERYVDFGIQAMHDAHTAHKPFFLYAAFNHMHVPITSHPDFDNSSTSNGQYEHGRVYGNALRELDHHIGRLITAIDDMGIRNNTIIFLTGDNGGSSFECQYGGSNWIYNGTWLRMHGGGGGTGKTTTWEGGHREAGIVSWPGKIAEGSISEALTGTIDYFPTIANLAGKSLPAHRYFDGLDMAPILLNASARGHTSMFHPSYGEGSPHFGAIETIRVGDYKAKYRISNTAGCKDWPDSQIGHGGTKYLPKPLIFNLRTDPSEARPLDENSMEYGTVLNAIGEAWAAFNHTVAMDNTTKANFAQDSTCTPEHCIKPCCSTSTPLCTCH</sequence>
<dbReference type="GO" id="GO:0046872">
    <property type="term" value="F:metal ion binding"/>
    <property type="evidence" value="ECO:0007669"/>
    <property type="project" value="UniProtKB-KW"/>
</dbReference>
<dbReference type="Proteomes" id="UP000001357">
    <property type="component" value="Unassembled WGS sequence"/>
</dbReference>
<keyword evidence="4 8" id="KW-0732">Signal</keyword>
<evidence type="ECO:0000256" key="5">
    <source>
        <dbReference type="ARBA" id="ARBA00022801"/>
    </source>
</evidence>
<dbReference type="Gene3D" id="3.30.1120.10">
    <property type="match status" value="1"/>
</dbReference>
<evidence type="ECO:0000313" key="11">
    <source>
        <dbReference type="Proteomes" id="UP000001357"/>
    </source>
</evidence>
<evidence type="ECO:0000256" key="6">
    <source>
        <dbReference type="ARBA" id="ARBA00022837"/>
    </source>
</evidence>
<proteinExistence type="inferred from homology"/>
<dbReference type="EMBL" id="CH991569">
    <property type="protein sequence ID" value="EDQ86069.1"/>
    <property type="molecule type" value="Genomic_DNA"/>
</dbReference>
<accession>A9V957</accession>